<evidence type="ECO:0000256" key="6">
    <source>
        <dbReference type="ARBA" id="ARBA00022801"/>
    </source>
</evidence>
<dbReference type="GO" id="GO:0004197">
    <property type="term" value="F:cysteine-type endopeptidase activity"/>
    <property type="evidence" value="ECO:0007669"/>
    <property type="project" value="UniProtKB-EC"/>
</dbReference>
<evidence type="ECO:0000313" key="12">
    <source>
        <dbReference type="EMBL" id="GFR75409.1"/>
    </source>
</evidence>
<evidence type="ECO:0000256" key="2">
    <source>
        <dbReference type="ARBA" id="ARBA00009941"/>
    </source>
</evidence>
<evidence type="ECO:0000256" key="10">
    <source>
        <dbReference type="PIRSR" id="PIRSR019663-1"/>
    </source>
</evidence>
<organism evidence="12 13">
    <name type="scientific">Elysia marginata</name>
    <dbReference type="NCBI Taxonomy" id="1093978"/>
    <lineage>
        <taxon>Eukaryota</taxon>
        <taxon>Metazoa</taxon>
        <taxon>Spiralia</taxon>
        <taxon>Lophotrochozoa</taxon>
        <taxon>Mollusca</taxon>
        <taxon>Gastropoda</taxon>
        <taxon>Heterobranchia</taxon>
        <taxon>Euthyneura</taxon>
        <taxon>Panpulmonata</taxon>
        <taxon>Sacoglossa</taxon>
        <taxon>Placobranchoidea</taxon>
        <taxon>Plakobranchidae</taxon>
        <taxon>Elysia</taxon>
    </lineage>
</organism>
<feature type="active site" evidence="10">
    <location>
        <position position="150"/>
    </location>
</feature>
<evidence type="ECO:0000256" key="9">
    <source>
        <dbReference type="ARBA" id="ARBA00069042"/>
    </source>
</evidence>
<dbReference type="PANTHER" id="PTHR12000">
    <property type="entry name" value="HEMOGLOBINASE FAMILY MEMBER"/>
    <property type="match status" value="1"/>
</dbReference>
<dbReference type="GO" id="GO:0006624">
    <property type="term" value="P:vacuolar protein processing"/>
    <property type="evidence" value="ECO:0007669"/>
    <property type="project" value="TreeGrafter"/>
</dbReference>
<dbReference type="Proteomes" id="UP000762676">
    <property type="component" value="Unassembled WGS sequence"/>
</dbReference>
<comment type="function">
    <text evidence="8">This protease is used by the parasite for degradation of the host globin.</text>
</comment>
<evidence type="ECO:0000256" key="4">
    <source>
        <dbReference type="ARBA" id="ARBA00022670"/>
    </source>
</evidence>
<protein>
    <recommendedName>
        <fullName evidence="9">Hemoglobinase</fullName>
        <ecNumber evidence="3">3.4.22.34</ecNumber>
    </recommendedName>
</protein>
<dbReference type="AlphaFoldDB" id="A0AAV4FQN2"/>
<sequence>MTKLSLICLASALIAVTSLCSFVAAERKNWVLLIAGSSSYNNYRHQADVCHAYQIAHKNGIPDEQIVVMMYDDIAHNDYNPVKGNIINRPGGPNVYPGVPKDYTRHHVNAETFLAVLQGDKEKVKNLLGREGKVIESGPDDYIFVNFADHGGTGILGMPSPPYLKARALNAALKQMYKQKKFAKLVFYVEACESGSIFQNILSKDINVYVTTAANANESSWGCYCPPNDDNRGSCLGDTYSVKWMENSDSADLHTETLEKQYEIVKEETNQSHVQQFGDMSFTNLPVEEFVANGKSRYKRVKERRTCAPLSQVPTDMAGIVSLQSLVVSTHPVHDVSRQAQEPVIVQQRRLCAKSLIYHFSFTFSTIPLAKQNS</sequence>
<name>A0AAV4FQN2_9GAST</name>
<comment type="catalytic activity">
    <reaction evidence="1">
        <text>Hydrolysis of proteins and small molecule substrates at -Asn-|-Xaa- bonds.</text>
        <dbReference type="EC" id="3.4.22.34"/>
    </reaction>
</comment>
<dbReference type="FunFam" id="3.40.50.1460:FF:000006">
    <property type="entry name" value="Legumain"/>
    <property type="match status" value="1"/>
</dbReference>
<dbReference type="PIRSF" id="PIRSF019663">
    <property type="entry name" value="Legumain"/>
    <property type="match status" value="1"/>
</dbReference>
<dbReference type="PANTHER" id="PTHR12000:SF42">
    <property type="entry name" value="LEGUMAIN"/>
    <property type="match status" value="1"/>
</dbReference>
<dbReference type="Gene3D" id="3.40.50.1460">
    <property type="match status" value="1"/>
</dbReference>
<reference evidence="12 13" key="1">
    <citation type="journal article" date="2021" name="Elife">
        <title>Chloroplast acquisition without the gene transfer in kleptoplastic sea slugs, Plakobranchus ocellatus.</title>
        <authorList>
            <person name="Maeda T."/>
            <person name="Takahashi S."/>
            <person name="Yoshida T."/>
            <person name="Shimamura S."/>
            <person name="Takaki Y."/>
            <person name="Nagai Y."/>
            <person name="Toyoda A."/>
            <person name="Suzuki Y."/>
            <person name="Arimoto A."/>
            <person name="Ishii H."/>
            <person name="Satoh N."/>
            <person name="Nishiyama T."/>
            <person name="Hasebe M."/>
            <person name="Maruyama T."/>
            <person name="Minagawa J."/>
            <person name="Obokata J."/>
            <person name="Shigenobu S."/>
        </authorList>
    </citation>
    <scope>NUCLEOTIDE SEQUENCE [LARGE SCALE GENOMIC DNA]</scope>
</reference>
<evidence type="ECO:0000256" key="11">
    <source>
        <dbReference type="SAM" id="SignalP"/>
    </source>
</evidence>
<dbReference type="GO" id="GO:0051603">
    <property type="term" value="P:proteolysis involved in protein catabolic process"/>
    <property type="evidence" value="ECO:0007669"/>
    <property type="project" value="TreeGrafter"/>
</dbReference>
<dbReference type="GO" id="GO:0005773">
    <property type="term" value="C:vacuole"/>
    <property type="evidence" value="ECO:0007669"/>
    <property type="project" value="GOC"/>
</dbReference>
<keyword evidence="6" id="KW-0378">Hydrolase</keyword>
<feature type="chain" id="PRO_5043382957" description="Hemoglobinase" evidence="11">
    <location>
        <begin position="26"/>
        <end position="374"/>
    </location>
</feature>
<proteinExistence type="inferred from homology"/>
<evidence type="ECO:0000256" key="3">
    <source>
        <dbReference type="ARBA" id="ARBA00012628"/>
    </source>
</evidence>
<dbReference type="InterPro" id="IPR001096">
    <property type="entry name" value="Peptidase_C13"/>
</dbReference>
<dbReference type="PRINTS" id="PR00776">
    <property type="entry name" value="HEMOGLOBNASE"/>
</dbReference>
<keyword evidence="5 11" id="KW-0732">Signal</keyword>
<dbReference type="EC" id="3.4.22.34" evidence="3"/>
<keyword evidence="4" id="KW-0645">Protease</keyword>
<feature type="signal peptide" evidence="11">
    <location>
        <begin position="1"/>
        <end position="25"/>
    </location>
</feature>
<evidence type="ECO:0000256" key="8">
    <source>
        <dbReference type="ARBA" id="ARBA00055993"/>
    </source>
</evidence>
<keyword evidence="13" id="KW-1185">Reference proteome</keyword>
<dbReference type="EMBL" id="BMAT01007972">
    <property type="protein sequence ID" value="GFR75409.1"/>
    <property type="molecule type" value="Genomic_DNA"/>
</dbReference>
<comment type="similarity">
    <text evidence="2">Belongs to the peptidase C13 family.</text>
</comment>
<evidence type="ECO:0000313" key="13">
    <source>
        <dbReference type="Proteomes" id="UP000762676"/>
    </source>
</evidence>
<dbReference type="Pfam" id="PF01650">
    <property type="entry name" value="Peptidase_C13"/>
    <property type="match status" value="1"/>
</dbReference>
<evidence type="ECO:0000256" key="7">
    <source>
        <dbReference type="ARBA" id="ARBA00022807"/>
    </source>
</evidence>
<evidence type="ECO:0000256" key="1">
    <source>
        <dbReference type="ARBA" id="ARBA00000810"/>
    </source>
</evidence>
<comment type="caution">
    <text evidence="12">The sequence shown here is derived from an EMBL/GenBank/DDBJ whole genome shotgun (WGS) entry which is preliminary data.</text>
</comment>
<evidence type="ECO:0000256" key="5">
    <source>
        <dbReference type="ARBA" id="ARBA00022729"/>
    </source>
</evidence>
<feature type="active site" description="Nucleophile" evidence="10">
    <location>
        <position position="192"/>
    </location>
</feature>
<gene>
    <name evidence="12" type="ORF">ElyMa_003918700</name>
</gene>
<keyword evidence="7" id="KW-0788">Thiol protease</keyword>
<accession>A0AAV4FQN2</accession>